<keyword evidence="2" id="KW-1185">Reference proteome</keyword>
<evidence type="ECO:0000313" key="1">
    <source>
        <dbReference type="EMBL" id="RRH73490.1"/>
    </source>
</evidence>
<protein>
    <submittedName>
        <fullName evidence="1">Uncharacterized protein</fullName>
    </submittedName>
</protein>
<dbReference type="AlphaFoldDB" id="A0A3P3DGU5"/>
<dbReference type="EMBL" id="RRAZ01000017">
    <property type="protein sequence ID" value="RRH73490.1"/>
    <property type="molecule type" value="Genomic_DNA"/>
</dbReference>
<reference evidence="1 2" key="1">
    <citation type="submission" date="2018-11" db="EMBL/GenBank/DDBJ databases">
        <title>Gemmobacter sp. nov., YIM 102744-1 draft genome.</title>
        <authorList>
            <person name="Li G."/>
            <person name="Jiang Y."/>
        </authorList>
    </citation>
    <scope>NUCLEOTIDE SEQUENCE [LARGE SCALE GENOMIC DNA]</scope>
    <source>
        <strain evidence="1 2">YIM 102744-1</strain>
    </source>
</reference>
<sequence length="189" mass="19296">MSLATRAAAEPCHQPVRIEQPRGAAVGIGFTWFFGANAQGPASGLKLLSSRHDDQTSVSLGLDDTLATGSGRPTVGVAGSGGQTFGGFESRAGWGRFAMGSGVANTRAAKKSVNNYIDGSLTSAGVGEGVDGRGQVFSIGGRSISGETARLFAIGICCALSTPAVHRYATDKFQSGHFRVCRGKVGQTG</sequence>
<proteinExistence type="predicted"/>
<dbReference type="RefSeq" id="WP_124965324.1">
    <property type="nucleotide sequence ID" value="NZ_RRAZ01000017.1"/>
</dbReference>
<evidence type="ECO:0000313" key="2">
    <source>
        <dbReference type="Proteomes" id="UP000282125"/>
    </source>
</evidence>
<organism evidence="1 2">
    <name type="scientific">Falsigemmobacter faecalis</name>
    <dbReference type="NCBI Taxonomy" id="2488730"/>
    <lineage>
        <taxon>Bacteria</taxon>
        <taxon>Pseudomonadati</taxon>
        <taxon>Pseudomonadota</taxon>
        <taxon>Alphaproteobacteria</taxon>
        <taxon>Rhodobacterales</taxon>
        <taxon>Paracoccaceae</taxon>
        <taxon>Falsigemmobacter</taxon>
    </lineage>
</organism>
<accession>A0A3P3DGU5</accession>
<gene>
    <name evidence="1" type="ORF">EG244_12455</name>
</gene>
<dbReference type="Proteomes" id="UP000282125">
    <property type="component" value="Unassembled WGS sequence"/>
</dbReference>
<name>A0A3P3DGU5_9RHOB</name>
<comment type="caution">
    <text evidence="1">The sequence shown here is derived from an EMBL/GenBank/DDBJ whole genome shotgun (WGS) entry which is preliminary data.</text>
</comment>